<reference evidence="2 3" key="1">
    <citation type="submission" date="2019-03" db="EMBL/GenBank/DDBJ databases">
        <title>Genomic Encyclopedia of Type Strains, Phase IV (KMG-IV): sequencing the most valuable type-strain genomes for metagenomic binning, comparative biology and taxonomic classification.</title>
        <authorList>
            <person name="Goeker M."/>
        </authorList>
    </citation>
    <scope>NUCLEOTIDE SEQUENCE [LARGE SCALE GENOMIC DNA]</scope>
    <source>
        <strain evidence="2 3">DSM 25964</strain>
    </source>
</reference>
<dbReference type="OrthoDB" id="5540942at2"/>
<protein>
    <submittedName>
        <fullName evidence="2">Uncharacterized protein</fullName>
    </submittedName>
</protein>
<feature type="chain" id="PRO_5020803797" evidence="1">
    <location>
        <begin position="29"/>
        <end position="146"/>
    </location>
</feature>
<evidence type="ECO:0000313" key="2">
    <source>
        <dbReference type="EMBL" id="TDY63264.1"/>
    </source>
</evidence>
<comment type="caution">
    <text evidence="2">The sequence shown here is derived from an EMBL/GenBank/DDBJ whole genome shotgun (WGS) entry which is preliminary data.</text>
</comment>
<dbReference type="RefSeq" id="WP_133956256.1">
    <property type="nucleotide sequence ID" value="NZ_SORI01000002.1"/>
</dbReference>
<feature type="signal peptide" evidence="1">
    <location>
        <begin position="1"/>
        <end position="28"/>
    </location>
</feature>
<proteinExistence type="predicted"/>
<keyword evidence="1" id="KW-0732">Signal</keyword>
<organism evidence="2 3">
    <name type="scientific">Aminivibrio pyruvatiphilus</name>
    <dbReference type="NCBI Taxonomy" id="1005740"/>
    <lineage>
        <taxon>Bacteria</taxon>
        <taxon>Thermotogati</taxon>
        <taxon>Synergistota</taxon>
        <taxon>Synergistia</taxon>
        <taxon>Synergistales</taxon>
        <taxon>Aminobacteriaceae</taxon>
        <taxon>Aminivibrio</taxon>
    </lineage>
</organism>
<evidence type="ECO:0000256" key="1">
    <source>
        <dbReference type="SAM" id="SignalP"/>
    </source>
</evidence>
<dbReference type="EMBL" id="SORI01000002">
    <property type="protein sequence ID" value="TDY63264.1"/>
    <property type="molecule type" value="Genomic_DNA"/>
</dbReference>
<dbReference type="AlphaFoldDB" id="A0A4R8MCZ0"/>
<evidence type="ECO:0000313" key="3">
    <source>
        <dbReference type="Proteomes" id="UP000295066"/>
    </source>
</evidence>
<accession>A0A4R8MCZ0</accession>
<sequence>MSIRRNAGILRGAALLAALIIFCGAAAAAEKPYTPQPGNPVRKAVLDGLREWVLENHDLRVVFVVRYLKVAEGWAWAETAPQSPDGAEKYEGLTALLRRTGEKWEVMHVPSGEEDAPPVDGTYFEMLLEEVPEIPRGIFPWERKVN</sequence>
<keyword evidence="3" id="KW-1185">Reference proteome</keyword>
<name>A0A4R8MCZ0_9BACT</name>
<dbReference type="Proteomes" id="UP000295066">
    <property type="component" value="Unassembled WGS sequence"/>
</dbReference>
<gene>
    <name evidence="2" type="ORF">C8D99_102245</name>
</gene>